<dbReference type="PROSITE" id="PS51257">
    <property type="entry name" value="PROKAR_LIPOPROTEIN"/>
    <property type="match status" value="1"/>
</dbReference>
<dbReference type="EMBL" id="AGNK02001494">
    <property type="status" value="NOT_ANNOTATED_CDS"/>
    <property type="molecule type" value="Genomic_DNA"/>
</dbReference>
<dbReference type="EnsemblPlants" id="KQL13882">
    <property type="protein sequence ID" value="KQL13882"/>
    <property type="gene ID" value="SETIT_024222mg"/>
</dbReference>
<proteinExistence type="predicted"/>
<evidence type="ECO:0000256" key="1">
    <source>
        <dbReference type="SAM" id="SignalP"/>
    </source>
</evidence>
<dbReference type="AlphaFoldDB" id="K3ZCE7"/>
<dbReference type="HOGENOM" id="CLU_141918_1_1_1"/>
<sequence>MAGNARVTGAYLRCCLIVILAAVSSSSCSSYIVRHLKDENMHECRHNIAKNLGSPWDVKHGGPCCEKVREVNVADICQQFMEVDKASIALWMWAVVTRKCGNGLATGSDCAGYTVPPSRRQM</sequence>
<keyword evidence="1" id="KW-0732">Signal</keyword>
<organism evidence="2">
    <name type="scientific">Setaria italica</name>
    <name type="common">Foxtail millet</name>
    <name type="synonym">Panicum italicum</name>
    <dbReference type="NCBI Taxonomy" id="4555"/>
    <lineage>
        <taxon>Eukaryota</taxon>
        <taxon>Viridiplantae</taxon>
        <taxon>Streptophyta</taxon>
        <taxon>Embryophyta</taxon>
        <taxon>Tracheophyta</taxon>
        <taxon>Spermatophyta</taxon>
        <taxon>Magnoliopsida</taxon>
        <taxon>Liliopsida</taxon>
        <taxon>Poales</taxon>
        <taxon>Poaceae</taxon>
        <taxon>PACMAD clade</taxon>
        <taxon>Panicoideae</taxon>
        <taxon>Panicodae</taxon>
        <taxon>Paniceae</taxon>
        <taxon>Cenchrinae</taxon>
        <taxon>Setaria</taxon>
    </lineage>
</organism>
<name>K3ZCE7_SETIT</name>
<dbReference type="Gramene" id="KQL13882">
    <property type="protein sequence ID" value="KQL13882"/>
    <property type="gene ID" value="SETIT_024222mg"/>
</dbReference>
<evidence type="ECO:0000313" key="4">
    <source>
        <dbReference type="Proteomes" id="UP000004995"/>
    </source>
</evidence>
<dbReference type="Proteomes" id="UP000004995">
    <property type="component" value="Unassembled WGS sequence"/>
</dbReference>
<feature type="chain" id="PRO_5010127651" description="Bifunctional inhibitor/plant lipid transfer protein/seed storage helical domain-containing protein" evidence="1">
    <location>
        <begin position="31"/>
        <end position="122"/>
    </location>
</feature>
<reference evidence="2 4" key="1">
    <citation type="journal article" date="2012" name="Nat. Biotechnol.">
        <title>Reference genome sequence of the model plant Setaria.</title>
        <authorList>
            <person name="Bennetzen J.L."/>
            <person name="Schmutz J."/>
            <person name="Wang H."/>
            <person name="Percifield R."/>
            <person name="Hawkins J."/>
            <person name="Pontaroli A.C."/>
            <person name="Estep M."/>
            <person name="Feng L."/>
            <person name="Vaughn J.N."/>
            <person name="Grimwood J."/>
            <person name="Jenkins J."/>
            <person name="Barry K."/>
            <person name="Lindquist E."/>
            <person name="Hellsten U."/>
            <person name="Deshpande S."/>
            <person name="Wang X."/>
            <person name="Wu X."/>
            <person name="Mitros T."/>
            <person name="Triplett J."/>
            <person name="Yang X."/>
            <person name="Ye C.Y."/>
            <person name="Mauro-Herrera M."/>
            <person name="Wang L."/>
            <person name="Li P."/>
            <person name="Sharma M."/>
            <person name="Sharma R."/>
            <person name="Ronald P.C."/>
            <person name="Panaud O."/>
            <person name="Kellogg E.A."/>
            <person name="Brutnell T.P."/>
            <person name="Doust A.N."/>
            <person name="Tuskan G.A."/>
            <person name="Rokhsar D."/>
            <person name="Devos K.M."/>
        </authorList>
    </citation>
    <scope>NUCLEOTIDE SEQUENCE [LARGE SCALE GENOMIC DNA]</scope>
    <source>
        <strain evidence="4">cv. Yugu1</strain>
        <strain evidence="2">Yugu1</strain>
    </source>
</reference>
<reference evidence="2" key="2">
    <citation type="submission" date="2015-07" db="EMBL/GenBank/DDBJ databases">
        <authorList>
            <person name="Noorani M."/>
        </authorList>
    </citation>
    <scope>NUCLEOTIDE SEQUENCE</scope>
    <source>
        <strain evidence="2">Yugu1</strain>
    </source>
</reference>
<accession>K3ZCE7</accession>
<dbReference type="EMBL" id="CM003530">
    <property type="protein sequence ID" value="RCV16107.1"/>
    <property type="molecule type" value="Genomic_DNA"/>
</dbReference>
<evidence type="ECO:0008006" key="5">
    <source>
        <dbReference type="Google" id="ProtNLM"/>
    </source>
</evidence>
<protein>
    <recommendedName>
        <fullName evidence="5">Bifunctional inhibitor/plant lipid transfer protein/seed storage helical domain-containing protein</fullName>
    </recommendedName>
</protein>
<reference evidence="3" key="3">
    <citation type="submission" date="2018-08" db="UniProtKB">
        <authorList>
            <consortium name="EnsemblPlants"/>
        </authorList>
    </citation>
    <scope>IDENTIFICATION</scope>
    <source>
        <strain evidence="3">Yugu1</strain>
    </source>
</reference>
<keyword evidence="4" id="KW-1185">Reference proteome</keyword>
<evidence type="ECO:0000313" key="3">
    <source>
        <dbReference type="EnsemblPlants" id="KQL13882"/>
    </source>
</evidence>
<gene>
    <name evidence="2" type="ORF">SETIT_3G111300v2</name>
</gene>
<feature type="signal peptide" evidence="1">
    <location>
        <begin position="1"/>
        <end position="30"/>
    </location>
</feature>
<dbReference type="OrthoDB" id="651678at2759"/>
<dbReference type="OMA" id="DENMHEC"/>
<evidence type="ECO:0000313" key="2">
    <source>
        <dbReference type="EMBL" id="RCV16107.1"/>
    </source>
</evidence>